<dbReference type="OrthoDB" id="9794935at2"/>
<accession>A0A327RLX2</accession>
<evidence type="ECO:0000313" key="1">
    <source>
        <dbReference type="EMBL" id="RAJ17158.1"/>
    </source>
</evidence>
<keyword evidence="2" id="KW-1185">Reference proteome</keyword>
<gene>
    <name evidence="1" type="ORF">LY08_00938</name>
</gene>
<dbReference type="EMBL" id="QLLO01000002">
    <property type="protein sequence ID" value="RAJ17158.1"/>
    <property type="molecule type" value="Genomic_DNA"/>
</dbReference>
<dbReference type="InterPro" id="IPR012349">
    <property type="entry name" value="Split_barrel_FMN-bd"/>
</dbReference>
<proteinExistence type="predicted"/>
<name>A0A327RLX2_9FLAO</name>
<dbReference type="Proteomes" id="UP000248703">
    <property type="component" value="Unassembled WGS sequence"/>
</dbReference>
<reference evidence="1 2" key="1">
    <citation type="submission" date="2018-06" db="EMBL/GenBank/DDBJ databases">
        <title>Genomic Encyclopedia of Archaeal and Bacterial Type Strains, Phase II (KMG-II): from individual species to whole genera.</title>
        <authorList>
            <person name="Goeker M."/>
        </authorList>
    </citation>
    <scope>NUCLEOTIDE SEQUENCE [LARGE SCALE GENOMIC DNA]</scope>
    <source>
        <strain evidence="1 2">DSM 24464</strain>
    </source>
</reference>
<dbReference type="AlphaFoldDB" id="A0A327RLX2"/>
<evidence type="ECO:0000313" key="2">
    <source>
        <dbReference type="Proteomes" id="UP000248703"/>
    </source>
</evidence>
<organism evidence="1 2">
    <name type="scientific">Olleya aquimaris</name>
    <dbReference type="NCBI Taxonomy" id="639310"/>
    <lineage>
        <taxon>Bacteria</taxon>
        <taxon>Pseudomonadati</taxon>
        <taxon>Bacteroidota</taxon>
        <taxon>Flavobacteriia</taxon>
        <taxon>Flavobacteriales</taxon>
        <taxon>Flavobacteriaceae</taxon>
    </lineage>
</organism>
<dbReference type="InterPro" id="IPR024747">
    <property type="entry name" value="Pyridox_Oxase-rel"/>
</dbReference>
<protein>
    <recommendedName>
        <fullName evidence="3">Flavin mononucleotide-binding protein</fullName>
    </recommendedName>
</protein>
<dbReference type="Pfam" id="PF12900">
    <property type="entry name" value="Pyridox_ox_2"/>
    <property type="match status" value="1"/>
</dbReference>
<sequence>MFKNLEEKEIKYILENNYIGHIGYIYKNSPYVVPITYYYDQEINAIICYSADGHKMQALRIKPEVCLQISNIEHVTSWKSVLVHGIFEQKYGSDAKSYLHKFSLGVKDIILEKEHKKASFIDEFSSKKHDDNIPAVFLIKIEEITGKKRNA</sequence>
<dbReference type="RefSeq" id="WP_111659262.1">
    <property type="nucleotide sequence ID" value="NZ_QLLO01000002.1"/>
</dbReference>
<dbReference type="Gene3D" id="2.30.110.10">
    <property type="entry name" value="Electron Transport, Fmn-binding Protein, Chain A"/>
    <property type="match status" value="1"/>
</dbReference>
<dbReference type="SUPFAM" id="SSF50475">
    <property type="entry name" value="FMN-binding split barrel"/>
    <property type="match status" value="1"/>
</dbReference>
<comment type="caution">
    <text evidence="1">The sequence shown here is derived from an EMBL/GenBank/DDBJ whole genome shotgun (WGS) entry which is preliminary data.</text>
</comment>
<evidence type="ECO:0008006" key="3">
    <source>
        <dbReference type="Google" id="ProtNLM"/>
    </source>
</evidence>